<keyword evidence="6" id="KW-0694">RNA-binding</keyword>
<sequence>MTGPRLGLAVAKKSVRQATQRNRIKRLIRESFRRHRAVMAPMDMVILCKPGAQHFNNADLQQALERLWRRMSSQCEKSLSS</sequence>
<proteinExistence type="predicted"/>
<evidence type="ECO:0000256" key="6">
    <source>
        <dbReference type="ARBA" id="ARBA00022884"/>
    </source>
</evidence>
<name>A0A1H9EXM3_9GAMM</name>
<dbReference type="InterPro" id="IPR020568">
    <property type="entry name" value="Ribosomal_Su5_D2-typ_SF"/>
</dbReference>
<dbReference type="SUPFAM" id="SSF54211">
    <property type="entry name" value="Ribosomal protein S5 domain 2-like"/>
    <property type="match status" value="1"/>
</dbReference>
<comment type="function">
    <text evidence="1">RNaseP catalyzes the removal of the 5'-leader sequence from pre-tRNA to produce the mature 5'-terminus. It can also cleave other RNA substrates such as 4.5S RNA. The protein component plays an auxiliary but essential role in vivo by binding to the 5'-leader sequence and broadening the substrate specificity of the ribozyme.</text>
</comment>
<organism evidence="8 9">
    <name type="scientific">Ectothiorhodospira magna</name>
    <dbReference type="NCBI Taxonomy" id="867345"/>
    <lineage>
        <taxon>Bacteria</taxon>
        <taxon>Pseudomonadati</taxon>
        <taxon>Pseudomonadota</taxon>
        <taxon>Gammaproteobacteria</taxon>
        <taxon>Chromatiales</taxon>
        <taxon>Ectothiorhodospiraceae</taxon>
        <taxon>Ectothiorhodospira</taxon>
    </lineage>
</organism>
<protein>
    <recommendedName>
        <fullName evidence="7">Ribonuclease P protein component</fullName>
        <ecNumber evidence="7">3.1.26.5</ecNumber>
    </recommendedName>
</protein>
<keyword evidence="9" id="KW-1185">Reference proteome</keyword>
<gene>
    <name evidence="8" type="ORF">SAMN05421693_12337</name>
</gene>
<dbReference type="Proteomes" id="UP000199496">
    <property type="component" value="Unassembled WGS sequence"/>
</dbReference>
<dbReference type="GO" id="GO:0000049">
    <property type="term" value="F:tRNA binding"/>
    <property type="evidence" value="ECO:0007669"/>
    <property type="project" value="InterPro"/>
</dbReference>
<evidence type="ECO:0000313" key="9">
    <source>
        <dbReference type="Proteomes" id="UP000199496"/>
    </source>
</evidence>
<evidence type="ECO:0000313" key="8">
    <source>
        <dbReference type="EMBL" id="SEQ30474.1"/>
    </source>
</evidence>
<dbReference type="AlphaFoldDB" id="A0A1H9EXM3"/>
<keyword evidence="2" id="KW-0819">tRNA processing</keyword>
<dbReference type="Pfam" id="PF00825">
    <property type="entry name" value="Ribonuclease_P"/>
    <property type="match status" value="1"/>
</dbReference>
<evidence type="ECO:0000256" key="1">
    <source>
        <dbReference type="ARBA" id="ARBA00002663"/>
    </source>
</evidence>
<dbReference type="GO" id="GO:0004526">
    <property type="term" value="F:ribonuclease P activity"/>
    <property type="evidence" value="ECO:0007669"/>
    <property type="project" value="UniProtKB-UniRule"/>
</dbReference>
<keyword evidence="4" id="KW-0255">Endonuclease</keyword>
<dbReference type="GO" id="GO:0030677">
    <property type="term" value="C:ribonuclease P complex"/>
    <property type="evidence" value="ECO:0007669"/>
    <property type="project" value="TreeGrafter"/>
</dbReference>
<dbReference type="Gene3D" id="3.30.230.10">
    <property type="match status" value="1"/>
</dbReference>
<dbReference type="EC" id="3.1.26.5" evidence="7"/>
<dbReference type="STRING" id="867345.SAMN05421693_12337"/>
<dbReference type="InterPro" id="IPR020539">
    <property type="entry name" value="RNase_P_CS"/>
</dbReference>
<evidence type="ECO:0000256" key="5">
    <source>
        <dbReference type="ARBA" id="ARBA00022801"/>
    </source>
</evidence>
<keyword evidence="3" id="KW-0540">Nuclease</keyword>
<keyword evidence="5" id="KW-0378">Hydrolase</keyword>
<dbReference type="EMBL" id="FOFO01000023">
    <property type="protein sequence ID" value="SEQ30474.1"/>
    <property type="molecule type" value="Genomic_DNA"/>
</dbReference>
<evidence type="ECO:0000256" key="4">
    <source>
        <dbReference type="ARBA" id="ARBA00022759"/>
    </source>
</evidence>
<dbReference type="InterPro" id="IPR000100">
    <property type="entry name" value="RNase_P"/>
</dbReference>
<evidence type="ECO:0000256" key="2">
    <source>
        <dbReference type="ARBA" id="ARBA00022694"/>
    </source>
</evidence>
<reference evidence="8 9" key="1">
    <citation type="submission" date="2016-10" db="EMBL/GenBank/DDBJ databases">
        <authorList>
            <person name="de Groot N.N."/>
        </authorList>
    </citation>
    <scope>NUCLEOTIDE SEQUENCE [LARGE SCALE GENOMIC DNA]</scope>
    <source>
        <strain evidence="8 9">B7-7</strain>
    </source>
</reference>
<dbReference type="GO" id="GO:0042781">
    <property type="term" value="F:3'-tRNA processing endoribonuclease activity"/>
    <property type="evidence" value="ECO:0007669"/>
    <property type="project" value="TreeGrafter"/>
</dbReference>
<evidence type="ECO:0000256" key="7">
    <source>
        <dbReference type="NCBIfam" id="TIGR00188"/>
    </source>
</evidence>
<dbReference type="PANTHER" id="PTHR33992:SF1">
    <property type="entry name" value="RIBONUCLEASE P PROTEIN COMPONENT"/>
    <property type="match status" value="1"/>
</dbReference>
<evidence type="ECO:0000256" key="3">
    <source>
        <dbReference type="ARBA" id="ARBA00022722"/>
    </source>
</evidence>
<dbReference type="PROSITE" id="PS00648">
    <property type="entry name" value="RIBONUCLEASE_P"/>
    <property type="match status" value="1"/>
</dbReference>
<accession>A0A1H9EXM3</accession>
<dbReference type="InterPro" id="IPR014721">
    <property type="entry name" value="Ribsml_uS5_D2-typ_fold_subgr"/>
</dbReference>
<dbReference type="PANTHER" id="PTHR33992">
    <property type="entry name" value="RIBONUCLEASE P PROTEIN COMPONENT"/>
    <property type="match status" value="1"/>
</dbReference>
<dbReference type="NCBIfam" id="TIGR00188">
    <property type="entry name" value="rnpA"/>
    <property type="match status" value="1"/>
</dbReference>